<feature type="domain" description="T-box" evidence="7">
    <location>
        <begin position="51"/>
        <end position="241"/>
    </location>
</feature>
<comment type="subcellular location">
    <subcellularLocation>
        <location evidence="1 6">Nucleus</location>
    </subcellularLocation>
</comment>
<keyword evidence="3 6" id="KW-0238">DNA-binding</keyword>
<dbReference type="GO" id="GO:0000978">
    <property type="term" value="F:RNA polymerase II cis-regulatory region sequence-specific DNA binding"/>
    <property type="evidence" value="ECO:0007669"/>
    <property type="project" value="InterPro"/>
</dbReference>
<dbReference type="Proteomes" id="UP000055048">
    <property type="component" value="Unassembled WGS sequence"/>
</dbReference>
<dbReference type="GO" id="GO:0000981">
    <property type="term" value="F:DNA-binding transcription factor activity, RNA polymerase II-specific"/>
    <property type="evidence" value="ECO:0007669"/>
    <property type="project" value="TreeGrafter"/>
</dbReference>
<evidence type="ECO:0000313" key="9">
    <source>
        <dbReference type="Proteomes" id="UP000055048"/>
    </source>
</evidence>
<comment type="caution">
    <text evidence="6">Lacks conserved residue(s) required for the propagation of feature annotation.</text>
</comment>
<evidence type="ECO:0000256" key="6">
    <source>
        <dbReference type="PROSITE-ProRule" id="PRU00201"/>
    </source>
</evidence>
<sequence length="331" mass="38299">MINTTVGLHQMEEVPKKSFMIRSLIELDNEEEGKAPVKTLHSSLKNVQLNLEMHDLWIQFSQLGTEMIVTKSGRRMFPTLQISITGMDPKRLYNVMVDFVPLERKRYRYSYHRSSWIVAGPSDPELPPRVHFHPDSPALGSHWMRQVVNFDKLKITNNQMDPNGYIVLNSMHQYQPRIHVSMMNKCSFEDEAYETMKTFIFPETVFMAVTAYQNQRAITVKHFQITNLKIASNPFAKGFRDTDCEDNLWNRFPQMLQLPEKSPPPTTLPTVFPTMLMQSPFFAASSSVFLHASWPTGMLQEDRDFFIRSLLSQRQSAGIFQNNAFLGTKPL</sequence>
<dbReference type="PRINTS" id="PR00937">
    <property type="entry name" value="TBOX"/>
</dbReference>
<reference evidence="8 9" key="1">
    <citation type="submission" date="2015-01" db="EMBL/GenBank/DDBJ databases">
        <title>Evolution of Trichinella species and genotypes.</title>
        <authorList>
            <person name="Korhonen P.K."/>
            <person name="Edoardo P."/>
            <person name="Giuseppe L.R."/>
            <person name="Gasser R.B."/>
        </authorList>
    </citation>
    <scope>NUCLEOTIDE SEQUENCE [LARGE SCALE GENOMIC DNA]</scope>
    <source>
        <strain evidence="8">ISS417</strain>
    </source>
</reference>
<evidence type="ECO:0000256" key="1">
    <source>
        <dbReference type="ARBA" id="ARBA00004123"/>
    </source>
</evidence>
<evidence type="ECO:0000313" key="8">
    <source>
        <dbReference type="EMBL" id="KRX49515.1"/>
    </source>
</evidence>
<dbReference type="SUPFAM" id="SSF49417">
    <property type="entry name" value="p53-like transcription factors"/>
    <property type="match status" value="1"/>
</dbReference>
<dbReference type="InterPro" id="IPR008967">
    <property type="entry name" value="p53-like_TF_DNA-bd_sf"/>
</dbReference>
<dbReference type="InterPro" id="IPR046360">
    <property type="entry name" value="T-box_DNA-bd"/>
</dbReference>
<dbReference type="GO" id="GO:0001708">
    <property type="term" value="P:cell fate specification"/>
    <property type="evidence" value="ECO:0007669"/>
    <property type="project" value="TreeGrafter"/>
</dbReference>
<dbReference type="STRING" id="144512.A0A0V0UEI4"/>
<dbReference type="InterPro" id="IPR036960">
    <property type="entry name" value="T-box_sf"/>
</dbReference>
<proteinExistence type="predicted"/>
<dbReference type="Gene3D" id="2.60.40.820">
    <property type="entry name" value="Transcription factor, T-box"/>
    <property type="match status" value="1"/>
</dbReference>
<keyword evidence="5 6" id="KW-0539">Nucleus</keyword>
<evidence type="ECO:0000256" key="2">
    <source>
        <dbReference type="ARBA" id="ARBA00023015"/>
    </source>
</evidence>
<dbReference type="GO" id="GO:0000785">
    <property type="term" value="C:chromatin"/>
    <property type="evidence" value="ECO:0007669"/>
    <property type="project" value="TreeGrafter"/>
</dbReference>
<dbReference type="FunFam" id="2.60.40.820:FF:000007">
    <property type="entry name" value="T-box transcription factor"/>
    <property type="match status" value="1"/>
</dbReference>
<keyword evidence="2" id="KW-0805">Transcription regulation</keyword>
<dbReference type="PANTHER" id="PTHR11267">
    <property type="entry name" value="T-BOX PROTEIN-RELATED"/>
    <property type="match status" value="1"/>
</dbReference>
<dbReference type="InterPro" id="IPR018186">
    <property type="entry name" value="TF_T-box_CS"/>
</dbReference>
<dbReference type="PROSITE" id="PS01264">
    <property type="entry name" value="TBOX_2"/>
    <property type="match status" value="1"/>
</dbReference>
<evidence type="ECO:0000256" key="3">
    <source>
        <dbReference type="ARBA" id="ARBA00023125"/>
    </source>
</evidence>
<dbReference type="SMART" id="SM00425">
    <property type="entry name" value="TBOX"/>
    <property type="match status" value="1"/>
</dbReference>
<dbReference type="CDD" id="cd20187">
    <property type="entry name" value="T-box_TBX1_10-like"/>
    <property type="match status" value="1"/>
</dbReference>
<keyword evidence="4" id="KW-0804">Transcription</keyword>
<protein>
    <submittedName>
        <fullName evidence="8">T-box transcription factor TBX1-A</fullName>
    </submittedName>
</protein>
<dbReference type="InterPro" id="IPR001699">
    <property type="entry name" value="TF_T-box"/>
</dbReference>
<keyword evidence="9" id="KW-1185">Reference proteome</keyword>
<dbReference type="OrthoDB" id="7442607at2759"/>
<comment type="caution">
    <text evidence="8">The sequence shown here is derived from an EMBL/GenBank/DDBJ whole genome shotgun (WGS) entry which is preliminary data.</text>
</comment>
<dbReference type="AlphaFoldDB" id="A0A0V0UEI4"/>
<dbReference type="PROSITE" id="PS50252">
    <property type="entry name" value="TBOX_3"/>
    <property type="match status" value="1"/>
</dbReference>
<dbReference type="GO" id="GO:0005634">
    <property type="term" value="C:nucleus"/>
    <property type="evidence" value="ECO:0007669"/>
    <property type="project" value="UniProtKB-SubCell"/>
</dbReference>
<accession>A0A0V0UEI4</accession>
<dbReference type="EMBL" id="JYDJ01000015">
    <property type="protein sequence ID" value="KRX49515.1"/>
    <property type="molecule type" value="Genomic_DNA"/>
</dbReference>
<name>A0A0V0UEI4_9BILA</name>
<dbReference type="PROSITE" id="PS01283">
    <property type="entry name" value="TBOX_1"/>
    <property type="match status" value="1"/>
</dbReference>
<dbReference type="Pfam" id="PF00907">
    <property type="entry name" value="T-box"/>
    <property type="match status" value="1"/>
</dbReference>
<gene>
    <name evidence="8" type="primary">tbx1-a</name>
    <name evidence="8" type="ORF">T05_7069</name>
</gene>
<dbReference type="PANTHER" id="PTHR11267:SF181">
    <property type="entry name" value="OPTOMOTOR-BLIND PROTEIN"/>
    <property type="match status" value="1"/>
</dbReference>
<evidence type="ECO:0000256" key="4">
    <source>
        <dbReference type="ARBA" id="ARBA00023163"/>
    </source>
</evidence>
<evidence type="ECO:0000256" key="5">
    <source>
        <dbReference type="ARBA" id="ARBA00023242"/>
    </source>
</evidence>
<evidence type="ECO:0000259" key="7">
    <source>
        <dbReference type="PROSITE" id="PS50252"/>
    </source>
</evidence>
<organism evidence="8 9">
    <name type="scientific">Trichinella murrelli</name>
    <dbReference type="NCBI Taxonomy" id="144512"/>
    <lineage>
        <taxon>Eukaryota</taxon>
        <taxon>Metazoa</taxon>
        <taxon>Ecdysozoa</taxon>
        <taxon>Nematoda</taxon>
        <taxon>Enoplea</taxon>
        <taxon>Dorylaimia</taxon>
        <taxon>Trichinellida</taxon>
        <taxon>Trichinellidae</taxon>
        <taxon>Trichinella</taxon>
    </lineage>
</organism>
<dbReference type="GO" id="GO:0045893">
    <property type="term" value="P:positive regulation of DNA-templated transcription"/>
    <property type="evidence" value="ECO:0007669"/>
    <property type="project" value="InterPro"/>
</dbReference>